<sequence length="96" mass="11460">MEENKQLNERQLSKYLQKMISLKTIELKLINANISELDVTNYLLQVILPDRKITDVSEGAFYIFNIKINRIIEFMNNQKVMDKNISLEEFEDMFKK</sequence>
<dbReference type="RefSeq" id="WP_016340829.1">
    <property type="nucleotide sequence ID" value="NC_021284.1"/>
</dbReference>
<keyword evidence="2" id="KW-1185">Reference proteome</keyword>
<protein>
    <submittedName>
        <fullName evidence="1">Uncharacterized protein</fullName>
    </submittedName>
</protein>
<gene>
    <name evidence="1" type="ORF">SSYRP_v1c05930</name>
</gene>
<dbReference type="STRING" id="1276229.SSYRP_v1c05930"/>
<reference evidence="1 2" key="1">
    <citation type="journal article" date="2013" name="Genome Biol. Evol.">
        <title>Complete genomes of two dipteran-associated spiroplasmas provided insights into the origin, dynamics, and impacts of viral invasion in spiroplasma.</title>
        <authorList>
            <person name="Ku C."/>
            <person name="Lo W.S."/>
            <person name="Chen L.L."/>
            <person name="Kuo C.H."/>
        </authorList>
    </citation>
    <scope>NUCLEOTIDE SEQUENCE [LARGE SCALE GENOMIC DNA]</scope>
    <source>
        <strain evidence="1">EA-1</strain>
    </source>
</reference>
<organism evidence="1 2">
    <name type="scientific">Spiroplasma syrphidicola EA-1</name>
    <dbReference type="NCBI Taxonomy" id="1276229"/>
    <lineage>
        <taxon>Bacteria</taxon>
        <taxon>Bacillati</taxon>
        <taxon>Mycoplasmatota</taxon>
        <taxon>Mollicutes</taxon>
        <taxon>Entomoplasmatales</taxon>
        <taxon>Spiroplasmataceae</taxon>
        <taxon>Spiroplasma</taxon>
    </lineage>
</organism>
<dbReference type="PATRIC" id="fig|1276229.3.peg.588"/>
<evidence type="ECO:0000313" key="1">
    <source>
        <dbReference type="EMBL" id="AGM26183.1"/>
    </source>
</evidence>
<dbReference type="OrthoDB" id="390052at2"/>
<proteinExistence type="predicted"/>
<dbReference type="Proteomes" id="UP000013963">
    <property type="component" value="Chromosome"/>
</dbReference>
<dbReference type="HOGENOM" id="CLU_182332_0_0_14"/>
<dbReference type="EMBL" id="CP005078">
    <property type="protein sequence ID" value="AGM26183.1"/>
    <property type="molecule type" value="Genomic_DNA"/>
</dbReference>
<accession>R4U6G2</accession>
<dbReference type="AlphaFoldDB" id="R4U6G2"/>
<evidence type="ECO:0000313" key="2">
    <source>
        <dbReference type="Proteomes" id="UP000013963"/>
    </source>
</evidence>
<dbReference type="KEGG" id="ssyr:SSYRP_v1c05930"/>
<name>R4U6G2_9MOLU</name>